<name>A0A447GGR8_9MYCO</name>
<feature type="domain" description="Methyltransferase type 11" evidence="1">
    <location>
        <begin position="3"/>
        <end position="47"/>
    </location>
</feature>
<dbReference type="InterPro" id="IPR013216">
    <property type="entry name" value="Methyltransf_11"/>
</dbReference>
<evidence type="ECO:0000259" key="1">
    <source>
        <dbReference type="Pfam" id="PF08241"/>
    </source>
</evidence>
<dbReference type="Proteomes" id="UP000269998">
    <property type="component" value="Chromosome"/>
</dbReference>
<proteinExistence type="predicted"/>
<reference evidence="3" key="1">
    <citation type="submission" date="2018-02" db="EMBL/GenBank/DDBJ databases">
        <authorList>
            <person name="Seth-Smith MB H."/>
            <person name="Seth-Smith H."/>
        </authorList>
    </citation>
    <scope>NUCLEOTIDE SEQUENCE [LARGE SCALE GENOMIC DNA]</scope>
</reference>
<dbReference type="AlphaFoldDB" id="A0A447GGR8"/>
<evidence type="ECO:0000313" key="3">
    <source>
        <dbReference type="Proteomes" id="UP000269998"/>
    </source>
</evidence>
<dbReference type="Pfam" id="PF20341">
    <property type="entry name" value="DUF6636"/>
    <property type="match status" value="1"/>
</dbReference>
<dbReference type="GO" id="GO:0008757">
    <property type="term" value="F:S-adenosylmethionine-dependent methyltransferase activity"/>
    <property type="evidence" value="ECO:0007669"/>
    <property type="project" value="InterPro"/>
</dbReference>
<protein>
    <recommendedName>
        <fullName evidence="1">Methyltransferase type 11 domain-containing protein</fullName>
    </recommendedName>
</protein>
<evidence type="ECO:0000313" key="2">
    <source>
        <dbReference type="EMBL" id="VDM89559.1"/>
    </source>
</evidence>
<keyword evidence="3" id="KW-1185">Reference proteome</keyword>
<dbReference type="Gene3D" id="3.40.50.150">
    <property type="entry name" value="Vaccinia Virus protein VP39"/>
    <property type="match status" value="1"/>
</dbReference>
<gene>
    <name evidence="2" type="ORF">MB901379_03136</name>
</gene>
<sequence length="212" mass="22148">MARGPAERLQFGGGARDAVVTTSAFHFFDQPAALREFHRILASGGLAARSSGQPNDRGGDVGNILGRLEPMIHHVSRLCAVVAGVFAVSLFAPGTAKADIVGFTSPSGNIGCMIDSSSVRCDVRDRVWSPPPRPADCQSTMGYGQGIVLTVGQPARFVCAGDTALGGGPPLAYGDKITKGSLECESKTSGMSCWDFVYGGSFEISRDGYQLS</sequence>
<accession>A0A447GGR8</accession>
<dbReference type="InterPro" id="IPR029063">
    <property type="entry name" value="SAM-dependent_MTases_sf"/>
</dbReference>
<dbReference type="SUPFAM" id="SSF53335">
    <property type="entry name" value="S-adenosyl-L-methionine-dependent methyltransferases"/>
    <property type="match status" value="1"/>
</dbReference>
<dbReference type="KEGG" id="mbai:MB901379_03136"/>
<dbReference type="Pfam" id="PF08241">
    <property type="entry name" value="Methyltransf_11"/>
    <property type="match status" value="1"/>
</dbReference>
<organism evidence="2 3">
    <name type="scientific">Mycobacterium basiliense</name>
    <dbReference type="NCBI Taxonomy" id="2094119"/>
    <lineage>
        <taxon>Bacteria</taxon>
        <taxon>Bacillati</taxon>
        <taxon>Actinomycetota</taxon>
        <taxon>Actinomycetes</taxon>
        <taxon>Mycobacteriales</taxon>
        <taxon>Mycobacteriaceae</taxon>
        <taxon>Mycobacterium</taxon>
    </lineage>
</organism>
<dbReference type="EMBL" id="LR130759">
    <property type="protein sequence ID" value="VDM89559.1"/>
    <property type="molecule type" value="Genomic_DNA"/>
</dbReference>
<dbReference type="InterPro" id="IPR046576">
    <property type="entry name" value="DUF6636"/>
</dbReference>